<accession>A0AAN9MNY0</accession>
<evidence type="ECO:0000313" key="1">
    <source>
        <dbReference type="EMBL" id="KAK7355477.1"/>
    </source>
</evidence>
<sequence length="88" mass="9678">MKEGCGLQNLNSHASTACLIASKVARDLIHDIAIELYQCPMMQTPDVQHHTIQLASIIQIYVTFNNGIPQNSQISQRTLITTAKSNGQ</sequence>
<reference evidence="1 2" key="1">
    <citation type="submission" date="2024-01" db="EMBL/GenBank/DDBJ databases">
        <title>The genomes of 5 underutilized Papilionoideae crops provide insights into root nodulation and disease resistanc.</title>
        <authorList>
            <person name="Jiang F."/>
        </authorList>
    </citation>
    <scope>NUCLEOTIDE SEQUENCE [LARGE SCALE GENOMIC DNA]</scope>
    <source>
        <strain evidence="1">JINMINGXINNONG_FW02</strain>
        <tissue evidence="1">Leaves</tissue>
    </source>
</reference>
<dbReference type="EMBL" id="JAYMYR010000006">
    <property type="protein sequence ID" value="KAK7355477.1"/>
    <property type="molecule type" value="Genomic_DNA"/>
</dbReference>
<evidence type="ECO:0000313" key="2">
    <source>
        <dbReference type="Proteomes" id="UP001374584"/>
    </source>
</evidence>
<dbReference type="Proteomes" id="UP001374584">
    <property type="component" value="Unassembled WGS sequence"/>
</dbReference>
<comment type="caution">
    <text evidence="1">The sequence shown here is derived from an EMBL/GenBank/DDBJ whole genome shotgun (WGS) entry which is preliminary data.</text>
</comment>
<organism evidence="1 2">
    <name type="scientific">Phaseolus coccineus</name>
    <name type="common">Scarlet runner bean</name>
    <name type="synonym">Phaseolus multiflorus</name>
    <dbReference type="NCBI Taxonomy" id="3886"/>
    <lineage>
        <taxon>Eukaryota</taxon>
        <taxon>Viridiplantae</taxon>
        <taxon>Streptophyta</taxon>
        <taxon>Embryophyta</taxon>
        <taxon>Tracheophyta</taxon>
        <taxon>Spermatophyta</taxon>
        <taxon>Magnoliopsida</taxon>
        <taxon>eudicotyledons</taxon>
        <taxon>Gunneridae</taxon>
        <taxon>Pentapetalae</taxon>
        <taxon>rosids</taxon>
        <taxon>fabids</taxon>
        <taxon>Fabales</taxon>
        <taxon>Fabaceae</taxon>
        <taxon>Papilionoideae</taxon>
        <taxon>50 kb inversion clade</taxon>
        <taxon>NPAAA clade</taxon>
        <taxon>indigoferoid/millettioid clade</taxon>
        <taxon>Phaseoleae</taxon>
        <taxon>Phaseolus</taxon>
    </lineage>
</organism>
<dbReference type="AlphaFoldDB" id="A0AAN9MNY0"/>
<protein>
    <submittedName>
        <fullName evidence="1">Uncharacterized protein</fullName>
    </submittedName>
</protein>
<dbReference type="PROSITE" id="PS51257">
    <property type="entry name" value="PROKAR_LIPOPROTEIN"/>
    <property type="match status" value="1"/>
</dbReference>
<gene>
    <name evidence="1" type="ORF">VNO80_14733</name>
</gene>
<proteinExistence type="predicted"/>
<name>A0AAN9MNY0_PHACN</name>
<keyword evidence="2" id="KW-1185">Reference proteome</keyword>